<dbReference type="HAMAP" id="MF_00171">
    <property type="entry name" value="TruA"/>
    <property type="match status" value="1"/>
</dbReference>
<organism evidence="9 10">
    <name type="scientific">Robiginitalea biformata (strain ATCC BAA-864 / DSM 15991 / KCTC 12146 / HTCC2501)</name>
    <dbReference type="NCBI Taxonomy" id="313596"/>
    <lineage>
        <taxon>Bacteria</taxon>
        <taxon>Pseudomonadati</taxon>
        <taxon>Bacteroidota</taxon>
        <taxon>Flavobacteriia</taxon>
        <taxon>Flavobacteriales</taxon>
        <taxon>Flavobacteriaceae</taxon>
        <taxon>Robiginitalea</taxon>
    </lineage>
</organism>
<dbReference type="SUPFAM" id="SSF55120">
    <property type="entry name" value="Pseudouridine synthase"/>
    <property type="match status" value="1"/>
</dbReference>
<reference evidence="9 10" key="1">
    <citation type="journal article" date="2009" name="J. Bacteriol.">
        <title>Complete genome sequence of Robiginitalea biformata HTCC2501.</title>
        <authorList>
            <person name="Oh H.M."/>
            <person name="Giovannoni S.J."/>
            <person name="Lee K."/>
            <person name="Ferriera S."/>
            <person name="Johnson J."/>
            <person name="Cho J.C."/>
        </authorList>
    </citation>
    <scope>NUCLEOTIDE SEQUENCE [LARGE SCALE GENOMIC DNA]</scope>
    <source>
        <strain evidence="10">ATCC BAA-864 / HTCC2501 / KCTC 12146</strain>
    </source>
</reference>
<evidence type="ECO:0000256" key="2">
    <source>
        <dbReference type="ARBA" id="ARBA00022694"/>
    </source>
</evidence>
<dbReference type="Pfam" id="PF01416">
    <property type="entry name" value="PseudoU_synth_1"/>
    <property type="match status" value="1"/>
</dbReference>
<dbReference type="Gene3D" id="3.30.70.660">
    <property type="entry name" value="Pseudouridine synthase I, catalytic domain, C-terminal subdomain"/>
    <property type="match status" value="1"/>
</dbReference>
<evidence type="ECO:0000256" key="4">
    <source>
        <dbReference type="HAMAP-Rule" id="MF_00171"/>
    </source>
</evidence>
<dbReference type="PIRSF" id="PIRSF001430">
    <property type="entry name" value="tRNA_psdUrid_synth"/>
    <property type="match status" value="1"/>
</dbReference>
<feature type="active site" description="Nucleophile" evidence="4 5">
    <location>
        <position position="58"/>
    </location>
</feature>
<dbReference type="GO" id="GO:0160147">
    <property type="term" value="F:tRNA pseudouridine(38-40) synthase activity"/>
    <property type="evidence" value="ECO:0007669"/>
    <property type="project" value="UniProtKB-EC"/>
</dbReference>
<proteinExistence type="inferred from homology"/>
<gene>
    <name evidence="4" type="primary">truA</name>
    <name evidence="9" type="ordered locus">RB2501_15099</name>
</gene>
<dbReference type="InterPro" id="IPR020103">
    <property type="entry name" value="PsdUridine_synth_cat_dom_sf"/>
</dbReference>
<dbReference type="AlphaFoldDB" id="A4CLB7"/>
<dbReference type="PANTHER" id="PTHR11142">
    <property type="entry name" value="PSEUDOURIDYLATE SYNTHASE"/>
    <property type="match status" value="1"/>
</dbReference>
<dbReference type="Gene3D" id="3.30.70.580">
    <property type="entry name" value="Pseudouridine synthase I, catalytic domain, N-terminal subdomain"/>
    <property type="match status" value="1"/>
</dbReference>
<comment type="catalytic activity">
    <reaction evidence="4 7">
        <text>uridine(38/39/40) in tRNA = pseudouridine(38/39/40) in tRNA</text>
        <dbReference type="Rhea" id="RHEA:22376"/>
        <dbReference type="Rhea" id="RHEA-COMP:10085"/>
        <dbReference type="Rhea" id="RHEA-COMP:10087"/>
        <dbReference type="ChEBI" id="CHEBI:65314"/>
        <dbReference type="ChEBI" id="CHEBI:65315"/>
        <dbReference type="EC" id="5.4.99.12"/>
    </reaction>
</comment>
<evidence type="ECO:0000313" key="9">
    <source>
        <dbReference type="EMBL" id="EAR15666.1"/>
    </source>
</evidence>
<dbReference type="GO" id="GO:0003723">
    <property type="term" value="F:RNA binding"/>
    <property type="evidence" value="ECO:0007669"/>
    <property type="project" value="InterPro"/>
</dbReference>
<dbReference type="STRING" id="313596.RB2501_15099"/>
<evidence type="ECO:0000256" key="1">
    <source>
        <dbReference type="ARBA" id="ARBA00009375"/>
    </source>
</evidence>
<comment type="caution">
    <text evidence="4">Lacks conserved residue(s) required for the propagation of feature annotation.</text>
</comment>
<comment type="function">
    <text evidence="4">Formation of pseudouridine at positions 38, 39 and 40 in the anticodon stem and loop of transfer RNAs.</text>
</comment>
<evidence type="ECO:0000256" key="6">
    <source>
        <dbReference type="PIRSR" id="PIRSR001430-2"/>
    </source>
</evidence>
<keyword evidence="10" id="KW-1185">Reference proteome</keyword>
<dbReference type="InterPro" id="IPR020097">
    <property type="entry name" value="PsdUridine_synth_TruA_a/b_dom"/>
</dbReference>
<dbReference type="EMBL" id="CP001712">
    <property type="protein sequence ID" value="EAR15666.1"/>
    <property type="molecule type" value="Genomic_DNA"/>
</dbReference>
<keyword evidence="2 4" id="KW-0819">tRNA processing</keyword>
<dbReference type="PANTHER" id="PTHR11142:SF0">
    <property type="entry name" value="TRNA PSEUDOURIDINE SYNTHASE-LIKE 1"/>
    <property type="match status" value="1"/>
</dbReference>
<comment type="subunit">
    <text evidence="4">Homodimer.</text>
</comment>
<dbReference type="eggNOG" id="COG0101">
    <property type="taxonomic scope" value="Bacteria"/>
</dbReference>
<evidence type="ECO:0000256" key="5">
    <source>
        <dbReference type="PIRSR" id="PIRSR001430-1"/>
    </source>
</evidence>
<feature type="domain" description="Pseudouridine synthase I TruA alpha/beta" evidence="8">
    <location>
        <begin position="151"/>
        <end position="269"/>
    </location>
</feature>
<dbReference type="EC" id="5.4.99.12" evidence="4"/>
<dbReference type="KEGG" id="rbi:RB2501_15099"/>
<accession>A4CLB7</accession>
<dbReference type="HOGENOM" id="CLU_014673_0_1_10"/>
<comment type="similarity">
    <text evidence="1 4 7">Belongs to the tRNA pseudouridine synthase TruA family.</text>
</comment>
<dbReference type="OrthoDB" id="9811823at2"/>
<protein>
    <recommendedName>
        <fullName evidence="4">tRNA pseudouridine synthase A</fullName>
        <ecNumber evidence="4">5.4.99.12</ecNumber>
    </recommendedName>
    <alternativeName>
        <fullName evidence="4">tRNA pseudouridine(38-40) synthase</fullName>
    </alternativeName>
    <alternativeName>
        <fullName evidence="4">tRNA pseudouridylate synthase I</fullName>
    </alternativeName>
    <alternativeName>
        <fullName evidence="4">tRNA-uridine isomerase I</fullName>
    </alternativeName>
</protein>
<dbReference type="RefSeq" id="WP_015754982.1">
    <property type="nucleotide sequence ID" value="NC_013222.1"/>
</dbReference>
<sequence>MHKTPEHHFLIRIAFLGFRFHGWQEQPGQRTVAGMIRKTFRFVLPDTPVKILGAGRTDARVSARDFAVQVIARAPELPPFGVLADALNENLPPDIRVNSIRPVPPGFNPIRDCASKTYRYYFQTGNHPDAYWTPFVGFLPGSPDITRMREAAPLFEGMHNFRCFTASPSEDKKYVRRVTRCRLGVGSPMDGVVAGKDPEGDTGFTAHMLEVRAPGFGRNQVRLMMAALAAVGRQELQPETLVKVLDEGQGWMSDSIVPASGLHLMHVEFKNGTA</sequence>
<evidence type="ECO:0000259" key="8">
    <source>
        <dbReference type="Pfam" id="PF01416"/>
    </source>
</evidence>
<dbReference type="Proteomes" id="UP000009049">
    <property type="component" value="Chromosome"/>
</dbReference>
<keyword evidence="3 4" id="KW-0413">Isomerase</keyword>
<dbReference type="InterPro" id="IPR020095">
    <property type="entry name" value="PsdUridine_synth_TruA_C"/>
</dbReference>
<evidence type="ECO:0000256" key="3">
    <source>
        <dbReference type="ARBA" id="ARBA00023235"/>
    </source>
</evidence>
<name>A4CLB7_ROBBH</name>
<evidence type="ECO:0000256" key="7">
    <source>
        <dbReference type="RuleBase" id="RU003792"/>
    </source>
</evidence>
<feature type="binding site" evidence="4 6">
    <location>
        <position position="118"/>
    </location>
    <ligand>
        <name>substrate</name>
    </ligand>
</feature>
<dbReference type="InterPro" id="IPR001406">
    <property type="entry name" value="PsdUridine_synth_TruA"/>
</dbReference>
<dbReference type="GO" id="GO:0031119">
    <property type="term" value="P:tRNA pseudouridine synthesis"/>
    <property type="evidence" value="ECO:0007669"/>
    <property type="project" value="UniProtKB-UniRule"/>
</dbReference>
<evidence type="ECO:0000313" key="10">
    <source>
        <dbReference type="Proteomes" id="UP000009049"/>
    </source>
</evidence>
<dbReference type="InterPro" id="IPR020094">
    <property type="entry name" value="TruA/RsuA/RluB/E/F_N"/>
</dbReference>